<dbReference type="InterPro" id="IPR053925">
    <property type="entry name" value="RecX_HTH_3rd"/>
</dbReference>
<dbReference type="Pfam" id="PF02631">
    <property type="entry name" value="RecX_HTH2"/>
    <property type="match status" value="1"/>
</dbReference>
<comment type="subcellular location">
    <subcellularLocation>
        <location evidence="2 6">Cytoplasm</location>
    </subcellularLocation>
</comment>
<feature type="domain" description="RecX first three-helical" evidence="10">
    <location>
        <begin position="119"/>
        <end position="158"/>
    </location>
</feature>
<dbReference type="Pfam" id="PF21981">
    <property type="entry name" value="RecX_HTH3"/>
    <property type="match status" value="2"/>
</dbReference>
<protein>
    <recommendedName>
        <fullName evidence="4 6">Regulatory protein RecX</fullName>
    </recommendedName>
</protein>
<evidence type="ECO:0000259" key="9">
    <source>
        <dbReference type="Pfam" id="PF21981"/>
    </source>
</evidence>
<feature type="compositionally biased region" description="Basic and acidic residues" evidence="7">
    <location>
        <begin position="1"/>
        <end position="10"/>
    </location>
</feature>
<dbReference type="InterPro" id="IPR053924">
    <property type="entry name" value="RecX_HTH_2nd"/>
</dbReference>
<comment type="function">
    <text evidence="1 6">Modulates RecA activity.</text>
</comment>
<feature type="domain" description="RecX third three-helical" evidence="9">
    <location>
        <begin position="213"/>
        <end position="259"/>
    </location>
</feature>
<dbReference type="Gene3D" id="1.10.10.10">
    <property type="entry name" value="Winged helix-like DNA-binding domain superfamily/Winged helix DNA-binding domain"/>
    <property type="match status" value="4"/>
</dbReference>
<evidence type="ECO:0000256" key="7">
    <source>
        <dbReference type="SAM" id="MobiDB-lite"/>
    </source>
</evidence>
<proteinExistence type="inferred from homology"/>
<comment type="similarity">
    <text evidence="3 6">Belongs to the RecX family.</text>
</comment>
<evidence type="ECO:0000256" key="1">
    <source>
        <dbReference type="ARBA" id="ARBA00003529"/>
    </source>
</evidence>
<comment type="caution">
    <text evidence="11">The sequence shown here is derived from an EMBL/GenBank/DDBJ whole genome shotgun (WGS) entry which is preliminary data.</text>
</comment>
<name>A0ABQ5JPU6_9LACO</name>
<evidence type="ECO:0000259" key="10">
    <source>
        <dbReference type="Pfam" id="PF21982"/>
    </source>
</evidence>
<evidence type="ECO:0000256" key="6">
    <source>
        <dbReference type="HAMAP-Rule" id="MF_01114"/>
    </source>
</evidence>
<feature type="region of interest" description="Disordered" evidence="7">
    <location>
        <begin position="1"/>
        <end position="30"/>
    </location>
</feature>
<keyword evidence="12" id="KW-1185">Reference proteome</keyword>
<dbReference type="InterPro" id="IPR003783">
    <property type="entry name" value="Regulatory_RecX"/>
</dbReference>
<evidence type="ECO:0000256" key="5">
    <source>
        <dbReference type="ARBA" id="ARBA00022490"/>
    </source>
</evidence>
<dbReference type="Proteomes" id="UP001628078">
    <property type="component" value="Unassembled WGS sequence"/>
</dbReference>
<dbReference type="PANTHER" id="PTHR33602">
    <property type="entry name" value="REGULATORY PROTEIN RECX FAMILY PROTEIN"/>
    <property type="match status" value="1"/>
</dbReference>
<feature type="domain" description="RecX third three-helical" evidence="9">
    <location>
        <begin position="271"/>
        <end position="314"/>
    </location>
</feature>
<dbReference type="Pfam" id="PF21982">
    <property type="entry name" value="RecX_HTH1"/>
    <property type="match status" value="1"/>
</dbReference>
<gene>
    <name evidence="6 11" type="primary">recX</name>
    <name evidence="11" type="ORF">JCM31185_16600</name>
</gene>
<keyword evidence="5 6" id="KW-0963">Cytoplasm</keyword>
<dbReference type="InterPro" id="IPR053926">
    <property type="entry name" value="RecX_HTH_1st"/>
</dbReference>
<evidence type="ECO:0000256" key="3">
    <source>
        <dbReference type="ARBA" id="ARBA00009695"/>
    </source>
</evidence>
<feature type="domain" description="RecX second three-helical" evidence="8">
    <location>
        <begin position="165"/>
        <end position="206"/>
    </location>
</feature>
<evidence type="ECO:0000259" key="8">
    <source>
        <dbReference type="Pfam" id="PF02631"/>
    </source>
</evidence>
<sequence>MSNEENRPIRIGDVGQPRRSAPKKQPQSGKKIAADLLKQAQMKQVQSKQSKSQPEVKSARVVTMIEAQKRAGRYNIYLDGQYAFPVSESVLIEFRLFKGMTITPELQTQIGDADDVARAYNRALDYLSGQLRSEREIVTKLTSLDIPADVIDATLQRLRELQLVDDLAYAKAYVRTMIKTSDKGPVVIRQHLRQKGIGETLIDQALVEFSTDDRLANGIATATKLAKHYANKPFAIQKQKVRQSLMQKGFQQAIIEQILAEVTFERDDEQEDALLQREATKVWQRNRSYTGRERQNRTKRTLYGKGYQLTDINRELERLINEED</sequence>
<evidence type="ECO:0000256" key="2">
    <source>
        <dbReference type="ARBA" id="ARBA00004496"/>
    </source>
</evidence>
<dbReference type="EMBL" id="BQXO01000005">
    <property type="protein sequence ID" value="GKT06373.1"/>
    <property type="molecule type" value="Genomic_DNA"/>
</dbReference>
<reference evidence="11 12" key="1">
    <citation type="submission" date="2022-03" db="EMBL/GenBank/DDBJ databases">
        <title>Draft genome sequence of Furfurilactobacillus curtus JCM 31185.</title>
        <authorList>
            <person name="Suzuki S."/>
            <person name="Endo A."/>
            <person name="Kajikawa A."/>
        </authorList>
    </citation>
    <scope>NUCLEOTIDE SEQUENCE [LARGE SCALE GENOMIC DNA]</scope>
    <source>
        <strain evidence="11 12">JCM 31185</strain>
    </source>
</reference>
<organism evidence="11 12">
    <name type="scientific">Furfurilactobacillus curtus</name>
    <dbReference type="NCBI Taxonomy" id="1746200"/>
    <lineage>
        <taxon>Bacteria</taxon>
        <taxon>Bacillati</taxon>
        <taxon>Bacillota</taxon>
        <taxon>Bacilli</taxon>
        <taxon>Lactobacillales</taxon>
        <taxon>Lactobacillaceae</taxon>
        <taxon>Furfurilactobacillus</taxon>
    </lineage>
</organism>
<evidence type="ECO:0000313" key="12">
    <source>
        <dbReference type="Proteomes" id="UP001628078"/>
    </source>
</evidence>
<accession>A0ABQ5JPU6</accession>
<dbReference type="PANTHER" id="PTHR33602:SF1">
    <property type="entry name" value="REGULATORY PROTEIN RECX FAMILY PROTEIN"/>
    <property type="match status" value="1"/>
</dbReference>
<evidence type="ECO:0000256" key="4">
    <source>
        <dbReference type="ARBA" id="ARBA00018111"/>
    </source>
</evidence>
<evidence type="ECO:0000313" key="11">
    <source>
        <dbReference type="EMBL" id="GKT06373.1"/>
    </source>
</evidence>
<dbReference type="HAMAP" id="MF_01114">
    <property type="entry name" value="RecX"/>
    <property type="match status" value="1"/>
</dbReference>
<dbReference type="InterPro" id="IPR036388">
    <property type="entry name" value="WH-like_DNA-bd_sf"/>
</dbReference>
<dbReference type="NCBIfam" id="NF010733">
    <property type="entry name" value="PRK14135.1"/>
    <property type="match status" value="1"/>
</dbReference>